<feature type="region of interest" description="Disordered" evidence="1">
    <location>
        <begin position="1"/>
        <end position="104"/>
    </location>
</feature>
<proteinExistence type="predicted"/>
<organism evidence="2 3">
    <name type="scientific">Bacteroides pyogenes JCM 6292</name>
    <dbReference type="NCBI Taxonomy" id="1235809"/>
    <lineage>
        <taxon>Bacteria</taxon>
        <taxon>Pseudomonadati</taxon>
        <taxon>Bacteroidota</taxon>
        <taxon>Bacteroidia</taxon>
        <taxon>Bacteroidales</taxon>
        <taxon>Bacteroidaceae</taxon>
        <taxon>Bacteroides</taxon>
    </lineage>
</organism>
<sequence>MFLNSFLQLPAHKPRTEKRAEPLLPKGSIEQRFQTASTKKEQDRSCQKAASNNAFRPPRQRKNKIALAKRRHRTTLSDHFDKERTRSLLPKGGIEQRFQPAPQIKKEPNRFLQPVGSSVNHKLLKLKQISLLPLQL</sequence>
<name>W4PB69_9BACE</name>
<protein>
    <submittedName>
        <fullName evidence="2">Uncharacterized protein</fullName>
    </submittedName>
</protein>
<dbReference type="Proteomes" id="UP000018861">
    <property type="component" value="Unassembled WGS sequence"/>
</dbReference>
<gene>
    <name evidence="2" type="ORF">JCM6292_3489</name>
</gene>
<accession>W4PB69</accession>
<evidence type="ECO:0000313" key="3">
    <source>
        <dbReference type="Proteomes" id="UP000018861"/>
    </source>
</evidence>
<dbReference type="EMBL" id="BAIQ01000050">
    <property type="protein sequence ID" value="GAE16970.1"/>
    <property type="molecule type" value="Genomic_DNA"/>
</dbReference>
<feature type="compositionally biased region" description="Basic residues" evidence="1">
    <location>
        <begin position="58"/>
        <end position="74"/>
    </location>
</feature>
<feature type="compositionally biased region" description="Basic and acidic residues" evidence="1">
    <location>
        <begin position="75"/>
        <end position="86"/>
    </location>
</feature>
<evidence type="ECO:0000256" key="1">
    <source>
        <dbReference type="SAM" id="MobiDB-lite"/>
    </source>
</evidence>
<comment type="caution">
    <text evidence="2">The sequence shown here is derived from an EMBL/GenBank/DDBJ whole genome shotgun (WGS) entry which is preliminary data.</text>
</comment>
<reference evidence="2 3" key="1">
    <citation type="journal article" date="2014" name="Genome Announc.">
        <title>Draft Genome Sequences of Three Strains of Bacteroides pyogenes Isolated from a Cat and Swine.</title>
        <authorList>
            <person name="Sakamoto M."/>
            <person name="Oshima K."/>
            <person name="Suda W."/>
            <person name="Kitamura K."/>
            <person name="Iida T."/>
            <person name="Hattori M."/>
            <person name="Ohkuma M."/>
        </authorList>
    </citation>
    <scope>NUCLEOTIDE SEQUENCE [LARGE SCALE GENOMIC DNA]</scope>
    <source>
        <strain evidence="2 3">JCM 6292</strain>
    </source>
</reference>
<evidence type="ECO:0000313" key="2">
    <source>
        <dbReference type="EMBL" id="GAE16970.1"/>
    </source>
</evidence>
<dbReference type="AlphaFoldDB" id="W4PB69"/>